<evidence type="ECO:0000313" key="14">
    <source>
        <dbReference type="EMBL" id="WVZ91370.1"/>
    </source>
</evidence>
<evidence type="ECO:0000256" key="4">
    <source>
        <dbReference type="ARBA" id="ARBA00022454"/>
    </source>
</evidence>
<evidence type="ECO:0000313" key="15">
    <source>
        <dbReference type="Proteomes" id="UP001341281"/>
    </source>
</evidence>
<keyword evidence="4" id="KW-0158">Chromosome</keyword>
<protein>
    <recommendedName>
        <fullName evidence="16">Spindle and kinetochore-associated protein 3</fullName>
    </recommendedName>
</protein>
<evidence type="ECO:0000256" key="3">
    <source>
        <dbReference type="ARBA" id="ARBA00007716"/>
    </source>
</evidence>
<evidence type="ECO:0000256" key="9">
    <source>
        <dbReference type="ARBA" id="ARBA00022838"/>
    </source>
</evidence>
<evidence type="ECO:0000256" key="8">
    <source>
        <dbReference type="ARBA" id="ARBA00022776"/>
    </source>
</evidence>
<comment type="similarity">
    <text evidence="3">Belongs to the SKA3 family.</text>
</comment>
<evidence type="ECO:0000256" key="11">
    <source>
        <dbReference type="ARBA" id="ARBA00023306"/>
    </source>
</evidence>
<dbReference type="Proteomes" id="UP001341281">
    <property type="component" value="Chromosome 08"/>
</dbReference>
<organism evidence="14 15">
    <name type="scientific">Paspalum notatum var. saurae</name>
    <dbReference type="NCBI Taxonomy" id="547442"/>
    <lineage>
        <taxon>Eukaryota</taxon>
        <taxon>Viridiplantae</taxon>
        <taxon>Streptophyta</taxon>
        <taxon>Embryophyta</taxon>
        <taxon>Tracheophyta</taxon>
        <taxon>Spermatophyta</taxon>
        <taxon>Magnoliopsida</taxon>
        <taxon>Liliopsida</taxon>
        <taxon>Poales</taxon>
        <taxon>Poaceae</taxon>
        <taxon>PACMAD clade</taxon>
        <taxon>Panicoideae</taxon>
        <taxon>Andropogonodae</taxon>
        <taxon>Paspaleae</taxon>
        <taxon>Paspalinae</taxon>
        <taxon>Paspalum</taxon>
    </lineage>
</organism>
<keyword evidence="8" id="KW-0498">Mitosis</keyword>
<evidence type="ECO:0000256" key="2">
    <source>
        <dbReference type="ARBA" id="ARBA00004629"/>
    </source>
</evidence>
<evidence type="ECO:0000256" key="5">
    <source>
        <dbReference type="ARBA" id="ARBA00022490"/>
    </source>
</evidence>
<gene>
    <name evidence="14" type="ORF">U9M48_037552</name>
</gene>
<keyword evidence="6" id="KW-0132">Cell division</keyword>
<keyword evidence="10" id="KW-0206">Cytoskeleton</keyword>
<dbReference type="InterPro" id="IPR033341">
    <property type="entry name" value="SKA3"/>
</dbReference>
<evidence type="ECO:0000256" key="1">
    <source>
        <dbReference type="ARBA" id="ARBA00004186"/>
    </source>
</evidence>
<evidence type="ECO:0008006" key="16">
    <source>
        <dbReference type="Google" id="ProtNLM"/>
    </source>
</evidence>
<dbReference type="GO" id="GO:0000278">
    <property type="term" value="P:mitotic cell cycle"/>
    <property type="evidence" value="ECO:0007669"/>
    <property type="project" value="TreeGrafter"/>
</dbReference>
<keyword evidence="15" id="KW-1185">Reference proteome</keyword>
<evidence type="ECO:0000256" key="12">
    <source>
        <dbReference type="ARBA" id="ARBA00023328"/>
    </source>
</evidence>
<dbReference type="GO" id="GO:0051301">
    <property type="term" value="P:cell division"/>
    <property type="evidence" value="ECO:0007669"/>
    <property type="project" value="UniProtKB-KW"/>
</dbReference>
<dbReference type="EMBL" id="CP144752">
    <property type="protein sequence ID" value="WVZ91370.1"/>
    <property type="molecule type" value="Genomic_DNA"/>
</dbReference>
<dbReference type="GO" id="GO:0005876">
    <property type="term" value="C:spindle microtubule"/>
    <property type="evidence" value="ECO:0007669"/>
    <property type="project" value="TreeGrafter"/>
</dbReference>
<sequence length="355" mass="38756">MAGEMERSITALCTSLSDVLYHAESSSRELADVVSRRPIHLEKSTAAFLQKLDRLTDAAGADLQRLESMAFGAVSFEELLGHCGEALSVYARHAEAIQSRLASFGYEPPEMEVEPEVDAEAEDGGVGQVASPVGNGCFSVSRSVLRAGRRRLDDDDDPIFGESLKSLGFSDACLATLSKGVPVTDYSEGPRKPHNNPESADEGQKIMKEADLIAPQNERNDQGNSLKGVIWASKEEYEQLPPYMKSLASWEELQEGISKLNSHFSGAKTQESVALNQDHVGEIGLGRKGRACLLMLLRLNRHEARMGEELTGEPSESSVISTQKSLVKARACDNENQESSTRIDNDIKPWELMAC</sequence>
<dbReference type="AlphaFoldDB" id="A0AAQ3UJD9"/>
<keyword evidence="12" id="KW-0137">Centromere</keyword>
<reference evidence="14 15" key="1">
    <citation type="submission" date="2024-02" db="EMBL/GenBank/DDBJ databases">
        <title>High-quality chromosome-scale genome assembly of Pensacola bahiagrass (Paspalum notatum Flugge var. saurae).</title>
        <authorList>
            <person name="Vega J.M."/>
            <person name="Podio M."/>
            <person name="Orjuela J."/>
            <person name="Siena L.A."/>
            <person name="Pessino S.C."/>
            <person name="Combes M.C."/>
            <person name="Mariac C."/>
            <person name="Albertini E."/>
            <person name="Pupilli F."/>
            <person name="Ortiz J.P.A."/>
            <person name="Leblanc O."/>
        </authorList>
    </citation>
    <scope>NUCLEOTIDE SEQUENCE [LARGE SCALE GENOMIC DNA]</scope>
    <source>
        <strain evidence="14">R1</strain>
        <tissue evidence="14">Leaf</tissue>
    </source>
</reference>
<comment type="subcellular location">
    <subcellularLocation>
        <location evidence="2">Chromosome</location>
        <location evidence="2">Centromere</location>
        <location evidence="2">Kinetochore</location>
    </subcellularLocation>
    <subcellularLocation>
        <location evidence="1">Cytoplasm</location>
        <location evidence="1">Cytoskeleton</location>
        <location evidence="1">Spindle</location>
    </subcellularLocation>
</comment>
<dbReference type="GO" id="GO:0000940">
    <property type="term" value="C:outer kinetochore"/>
    <property type="evidence" value="ECO:0007669"/>
    <property type="project" value="InterPro"/>
</dbReference>
<evidence type="ECO:0000256" key="10">
    <source>
        <dbReference type="ARBA" id="ARBA00023212"/>
    </source>
</evidence>
<keyword evidence="9" id="KW-0995">Kinetochore</keyword>
<dbReference type="PANTHER" id="PTHR48118:SF1">
    <property type="entry name" value="SPINDLE AND KINETOCHORE-ASSOCIATED PROTEIN 3"/>
    <property type="match status" value="1"/>
</dbReference>
<keyword evidence="7" id="KW-0493">Microtubule</keyword>
<keyword evidence="5" id="KW-0963">Cytoplasm</keyword>
<name>A0AAQ3UJD9_PASNO</name>
<dbReference type="GO" id="GO:0007059">
    <property type="term" value="P:chromosome segregation"/>
    <property type="evidence" value="ECO:0007669"/>
    <property type="project" value="InterPro"/>
</dbReference>
<evidence type="ECO:0000256" key="13">
    <source>
        <dbReference type="SAM" id="MobiDB-lite"/>
    </source>
</evidence>
<keyword evidence="11" id="KW-0131">Cell cycle</keyword>
<accession>A0AAQ3UJD9</accession>
<dbReference type="PANTHER" id="PTHR48118">
    <property type="entry name" value="SPINDLE AND KINETOCHORE-ASSOCIATED PROTEIN 3"/>
    <property type="match status" value="1"/>
</dbReference>
<proteinExistence type="inferred from homology"/>
<evidence type="ECO:0000256" key="7">
    <source>
        <dbReference type="ARBA" id="ARBA00022701"/>
    </source>
</evidence>
<evidence type="ECO:0000256" key="6">
    <source>
        <dbReference type="ARBA" id="ARBA00022618"/>
    </source>
</evidence>
<feature type="region of interest" description="Disordered" evidence="13">
    <location>
        <begin position="184"/>
        <end position="203"/>
    </location>
</feature>